<sequence length="593" mass="67037">MSSLRQYFSTPVTGSSGGSNTISGLFTSKLAKVILGSLVILSVLLGLNSFLRPHEGANTLASPTLTQGIDPDVAGLTDAIQDAAKSTTTHKGDPTKGRLHLLIPATSSNHDLCKLMLSATILDYPTPIFINYGQHEDANPYVQHLAKVQGILRWLEQQEKSAEYGNDLVLILDGYDIWFQLRPDVLLKRYYEMNRKADQRVIEMYGRELFEAHDMRQTIIFGPDKICWPIDFRRPACWAVPEADLPPYAFGPDTSSGRETANMPRWLNSGTIMGPLQDLKEMFRATLERIHTHHVTDSDQFYFAELFGEQEYARLSRKPELQEVYKARKYRDEDYGDAAPQDKVPSDPTFEPGQKVEYHIGIDYTSTAFQTLAFWKQYLTWMRPMDSLPSPQEQGALWLQDRSSPYSPHSFNLPQDIQKSPRPFSAMVSSPDYKGNQTDVTWAEVELNYNVITGAAPVIIHYTGEKSFREIWWQRLWFQSQANNLRLAGKIHASNMLSKEPIGNITWHKAMTADAQEFVQGGTSGAWTDTGAWYSWNSLCKPYEKEIYTVPDDQYYHPTPMLQENKKESVAGEAVQEGARGGANEPTRAGNII</sequence>
<evidence type="ECO:0000256" key="1">
    <source>
        <dbReference type="SAM" id="MobiDB-lite"/>
    </source>
</evidence>
<gene>
    <name evidence="2" type="ORF">K431DRAFT_282449</name>
</gene>
<protein>
    <submittedName>
        <fullName evidence="2">Uncharacterized protein</fullName>
    </submittedName>
</protein>
<comment type="caution">
    <text evidence="2">The sequence shown here is derived from an EMBL/GenBank/DDBJ whole genome shotgun (WGS) entry which is preliminary data.</text>
</comment>
<evidence type="ECO:0000313" key="3">
    <source>
        <dbReference type="Proteomes" id="UP000799441"/>
    </source>
</evidence>
<organism evidence="2 3">
    <name type="scientific">Polychaeton citri CBS 116435</name>
    <dbReference type="NCBI Taxonomy" id="1314669"/>
    <lineage>
        <taxon>Eukaryota</taxon>
        <taxon>Fungi</taxon>
        <taxon>Dikarya</taxon>
        <taxon>Ascomycota</taxon>
        <taxon>Pezizomycotina</taxon>
        <taxon>Dothideomycetes</taxon>
        <taxon>Dothideomycetidae</taxon>
        <taxon>Capnodiales</taxon>
        <taxon>Capnodiaceae</taxon>
        <taxon>Polychaeton</taxon>
    </lineage>
</organism>
<dbReference type="EMBL" id="MU003773">
    <property type="protein sequence ID" value="KAF2724181.1"/>
    <property type="molecule type" value="Genomic_DNA"/>
</dbReference>
<dbReference type="Proteomes" id="UP000799441">
    <property type="component" value="Unassembled WGS sequence"/>
</dbReference>
<dbReference type="PANTHER" id="PTHR36587">
    <property type="entry name" value="EXPRESSION SITE-ASSOCIATED GENE 3 (ESAG3)-LIKE PROTEIN"/>
    <property type="match status" value="1"/>
</dbReference>
<proteinExistence type="predicted"/>
<dbReference type="PANTHER" id="PTHR36587:SF2">
    <property type="entry name" value="EXPRESSION SITE-ASSOCIATED GENE 3 (ESAG3)-LIKE PROTEIN"/>
    <property type="match status" value="1"/>
</dbReference>
<evidence type="ECO:0000313" key="2">
    <source>
        <dbReference type="EMBL" id="KAF2724181.1"/>
    </source>
</evidence>
<dbReference type="OrthoDB" id="422736at2759"/>
<name>A0A9P4QFY9_9PEZI</name>
<dbReference type="CDD" id="cd22997">
    <property type="entry name" value="GT_LH"/>
    <property type="match status" value="1"/>
</dbReference>
<feature type="region of interest" description="Disordered" evidence="1">
    <location>
        <begin position="571"/>
        <end position="593"/>
    </location>
</feature>
<dbReference type="AlphaFoldDB" id="A0A9P4QFY9"/>
<keyword evidence="3" id="KW-1185">Reference proteome</keyword>
<accession>A0A9P4QFY9</accession>
<reference evidence="2" key="1">
    <citation type="journal article" date="2020" name="Stud. Mycol.">
        <title>101 Dothideomycetes genomes: a test case for predicting lifestyles and emergence of pathogens.</title>
        <authorList>
            <person name="Haridas S."/>
            <person name="Albert R."/>
            <person name="Binder M."/>
            <person name="Bloem J."/>
            <person name="Labutti K."/>
            <person name="Salamov A."/>
            <person name="Andreopoulos B."/>
            <person name="Baker S."/>
            <person name="Barry K."/>
            <person name="Bills G."/>
            <person name="Bluhm B."/>
            <person name="Cannon C."/>
            <person name="Castanera R."/>
            <person name="Culley D."/>
            <person name="Daum C."/>
            <person name="Ezra D."/>
            <person name="Gonzalez J."/>
            <person name="Henrissat B."/>
            <person name="Kuo A."/>
            <person name="Liang C."/>
            <person name="Lipzen A."/>
            <person name="Lutzoni F."/>
            <person name="Magnuson J."/>
            <person name="Mondo S."/>
            <person name="Nolan M."/>
            <person name="Ohm R."/>
            <person name="Pangilinan J."/>
            <person name="Park H.-J."/>
            <person name="Ramirez L."/>
            <person name="Alfaro M."/>
            <person name="Sun H."/>
            <person name="Tritt A."/>
            <person name="Yoshinaga Y."/>
            <person name="Zwiers L.-H."/>
            <person name="Turgeon B."/>
            <person name="Goodwin S."/>
            <person name="Spatafora J."/>
            <person name="Crous P."/>
            <person name="Grigoriev I."/>
        </authorList>
    </citation>
    <scope>NUCLEOTIDE SEQUENCE</scope>
    <source>
        <strain evidence="2">CBS 116435</strain>
    </source>
</reference>